<dbReference type="GO" id="GO:0015648">
    <property type="term" value="F:lipid-linked peptidoglycan transporter activity"/>
    <property type="evidence" value="ECO:0007669"/>
    <property type="project" value="TreeGrafter"/>
</dbReference>
<proteinExistence type="predicted"/>
<dbReference type="PANTHER" id="PTHR47019:SF1">
    <property type="entry name" value="LIPID II FLIPPASE MURJ"/>
    <property type="match status" value="1"/>
</dbReference>
<feature type="transmembrane region" description="Helical" evidence="9">
    <location>
        <begin position="531"/>
        <end position="552"/>
    </location>
</feature>
<sequence length="600" mass="62056">MTGRADYGNSRSFDPDATVALPVVTPDSSTRGAHEAGYESQPTVVLPTVPPTGPVPPGEPASPGDGGGSVARNSAVMAALSVVSRVTGFLRTATIGAAIGSAALADDYNLANNLPNMVYELLLGGVLASVVVPLLVRARTNDPDRGEAYAQRLLTLATVFLAVATVAAVAAAPLLTRLMANADTPAADRDLITILGYLLLPEIFFYGVAALLAAILNTRGHFAAPMWTPILNNIVVIATAALYMLLPSTGNSAATISTTQVLVLGVGTTLGIVVQACGLIPALRKVGFRWRWRWDFGALHLGELARIGGWMLGYVLVSQVGVVAALKIAKIAADRAGAPGPAIYLNSYLIFMMAHGIVAVSVLTALMPRMSAAASEGRYADLADQLSLGTRLSSVILVPATAAYLVLGRPLGVTLFDHGDYGHDNAVKTGWVIAVAGLGLVPFAISQLQLGAFYAMPDTRTPALINLPVVALRIAVQWLGLLVLPVVGVAAGLMGGNAISFVFGTVLGYWLLRRRMGRLGLRAVGSTLARLALAAALAAVPAGLAVVGLRAVLADDWLGSVIELVVGGVVLLAGYVAAAVALRVREVTELGGMLRARLGR</sequence>
<feature type="transmembrane region" description="Helical" evidence="9">
    <location>
        <begin position="230"/>
        <end position="249"/>
    </location>
</feature>
<dbReference type="CDD" id="cd13123">
    <property type="entry name" value="MATE_MurJ_like"/>
    <property type="match status" value="1"/>
</dbReference>
<dbReference type="GO" id="GO:0005886">
    <property type="term" value="C:plasma membrane"/>
    <property type="evidence" value="ECO:0007669"/>
    <property type="project" value="UniProtKB-SubCell"/>
</dbReference>
<dbReference type="GO" id="GO:0008360">
    <property type="term" value="P:regulation of cell shape"/>
    <property type="evidence" value="ECO:0007669"/>
    <property type="project" value="UniProtKB-KW"/>
</dbReference>
<keyword evidence="6 9" id="KW-1133">Transmembrane helix</keyword>
<dbReference type="GO" id="GO:0009252">
    <property type="term" value="P:peptidoglycan biosynthetic process"/>
    <property type="evidence" value="ECO:0007669"/>
    <property type="project" value="UniProtKB-KW"/>
</dbReference>
<keyword evidence="7 9" id="KW-0472">Membrane</keyword>
<evidence type="ECO:0000256" key="9">
    <source>
        <dbReference type="SAM" id="Phobius"/>
    </source>
</evidence>
<dbReference type="EMBL" id="BOON01000017">
    <property type="protein sequence ID" value="GII22289.1"/>
    <property type="molecule type" value="Genomic_DNA"/>
</dbReference>
<evidence type="ECO:0000313" key="10">
    <source>
        <dbReference type="EMBL" id="GII22289.1"/>
    </source>
</evidence>
<evidence type="ECO:0000256" key="3">
    <source>
        <dbReference type="ARBA" id="ARBA00022692"/>
    </source>
</evidence>
<evidence type="ECO:0000313" key="11">
    <source>
        <dbReference type="Proteomes" id="UP000599074"/>
    </source>
</evidence>
<dbReference type="Proteomes" id="UP000599074">
    <property type="component" value="Unassembled WGS sequence"/>
</dbReference>
<keyword evidence="11" id="KW-1185">Reference proteome</keyword>
<evidence type="ECO:0000256" key="4">
    <source>
        <dbReference type="ARBA" id="ARBA00022960"/>
    </source>
</evidence>
<evidence type="ECO:0000256" key="1">
    <source>
        <dbReference type="ARBA" id="ARBA00004651"/>
    </source>
</evidence>
<feature type="transmembrane region" description="Helical" evidence="9">
    <location>
        <begin position="117"/>
        <end position="136"/>
    </location>
</feature>
<feature type="transmembrane region" description="Helical" evidence="9">
    <location>
        <begin position="431"/>
        <end position="456"/>
    </location>
</feature>
<organism evidence="10 11">
    <name type="scientific">Planosporangium mesophilum</name>
    <dbReference type="NCBI Taxonomy" id="689768"/>
    <lineage>
        <taxon>Bacteria</taxon>
        <taxon>Bacillati</taxon>
        <taxon>Actinomycetota</taxon>
        <taxon>Actinomycetes</taxon>
        <taxon>Micromonosporales</taxon>
        <taxon>Micromonosporaceae</taxon>
        <taxon>Planosporangium</taxon>
    </lineage>
</organism>
<evidence type="ECO:0000256" key="8">
    <source>
        <dbReference type="SAM" id="MobiDB-lite"/>
    </source>
</evidence>
<feature type="transmembrane region" description="Helical" evidence="9">
    <location>
        <begin position="463"/>
        <end position="484"/>
    </location>
</feature>
<feature type="transmembrane region" description="Helical" evidence="9">
    <location>
        <begin position="490"/>
        <end position="511"/>
    </location>
</feature>
<feature type="transmembrane region" description="Helical" evidence="9">
    <location>
        <begin position="156"/>
        <end position="175"/>
    </location>
</feature>
<comment type="caution">
    <text evidence="10">The sequence shown here is derived from an EMBL/GenBank/DDBJ whole genome shotgun (WGS) entry which is preliminary data.</text>
</comment>
<feature type="transmembrane region" description="Helical" evidence="9">
    <location>
        <begin position="195"/>
        <end position="218"/>
    </location>
</feature>
<keyword evidence="2" id="KW-1003">Cell membrane</keyword>
<dbReference type="NCBIfam" id="TIGR01695">
    <property type="entry name" value="murJ_mviN"/>
    <property type="match status" value="1"/>
</dbReference>
<feature type="transmembrane region" description="Helical" evidence="9">
    <location>
        <begin position="304"/>
        <end position="328"/>
    </location>
</feature>
<dbReference type="InterPro" id="IPR051050">
    <property type="entry name" value="Lipid_II_flippase_MurJ/MviN"/>
</dbReference>
<dbReference type="RefSeq" id="WP_168113676.1">
    <property type="nucleotide sequence ID" value="NZ_BOON01000017.1"/>
</dbReference>
<accession>A0A8J3TCE4</accession>
<dbReference type="GO" id="GO:0034204">
    <property type="term" value="P:lipid translocation"/>
    <property type="evidence" value="ECO:0007669"/>
    <property type="project" value="TreeGrafter"/>
</dbReference>
<evidence type="ECO:0000256" key="6">
    <source>
        <dbReference type="ARBA" id="ARBA00022989"/>
    </source>
</evidence>
<protein>
    <submittedName>
        <fullName evidence="10">Lipid II flippase MurJ</fullName>
    </submittedName>
</protein>
<feature type="region of interest" description="Disordered" evidence="8">
    <location>
        <begin position="1"/>
        <end position="69"/>
    </location>
</feature>
<dbReference type="PRINTS" id="PR01806">
    <property type="entry name" value="VIRFACTRMVIN"/>
</dbReference>
<dbReference type="PANTHER" id="PTHR47019">
    <property type="entry name" value="LIPID II FLIPPASE MURJ"/>
    <property type="match status" value="1"/>
</dbReference>
<feature type="transmembrane region" description="Helical" evidence="9">
    <location>
        <begin position="261"/>
        <end position="283"/>
    </location>
</feature>
<comment type="subcellular location">
    <subcellularLocation>
        <location evidence="1">Cell membrane</location>
        <topology evidence="1">Multi-pass membrane protein</topology>
    </subcellularLocation>
</comment>
<dbReference type="InterPro" id="IPR004268">
    <property type="entry name" value="MurJ"/>
</dbReference>
<feature type="transmembrane region" description="Helical" evidence="9">
    <location>
        <begin position="82"/>
        <end position="105"/>
    </location>
</feature>
<keyword evidence="4" id="KW-0133">Cell shape</keyword>
<evidence type="ECO:0000256" key="5">
    <source>
        <dbReference type="ARBA" id="ARBA00022984"/>
    </source>
</evidence>
<evidence type="ECO:0000256" key="2">
    <source>
        <dbReference type="ARBA" id="ARBA00022475"/>
    </source>
</evidence>
<evidence type="ECO:0000256" key="7">
    <source>
        <dbReference type="ARBA" id="ARBA00023136"/>
    </source>
</evidence>
<keyword evidence="5" id="KW-0573">Peptidoglycan synthesis</keyword>
<dbReference type="AlphaFoldDB" id="A0A8J3TCE4"/>
<feature type="transmembrane region" description="Helical" evidence="9">
    <location>
        <begin position="388"/>
        <end position="407"/>
    </location>
</feature>
<feature type="transmembrane region" description="Helical" evidence="9">
    <location>
        <begin position="348"/>
        <end position="367"/>
    </location>
</feature>
<name>A0A8J3TCE4_9ACTN</name>
<gene>
    <name evidence="10" type="primary">mviN</name>
    <name evidence="10" type="ORF">Pme01_18860</name>
</gene>
<feature type="transmembrane region" description="Helical" evidence="9">
    <location>
        <begin position="564"/>
        <end position="584"/>
    </location>
</feature>
<dbReference type="Pfam" id="PF03023">
    <property type="entry name" value="MurJ"/>
    <property type="match status" value="1"/>
</dbReference>
<keyword evidence="3 9" id="KW-0812">Transmembrane</keyword>
<feature type="compositionally biased region" description="Pro residues" evidence="8">
    <location>
        <begin position="48"/>
        <end position="60"/>
    </location>
</feature>
<reference evidence="10" key="1">
    <citation type="submission" date="2021-01" db="EMBL/GenBank/DDBJ databases">
        <title>Whole genome shotgun sequence of Planosporangium mesophilum NBRC 109066.</title>
        <authorList>
            <person name="Komaki H."/>
            <person name="Tamura T."/>
        </authorList>
    </citation>
    <scope>NUCLEOTIDE SEQUENCE</scope>
    <source>
        <strain evidence="10">NBRC 109066</strain>
    </source>
</reference>